<evidence type="ECO:0000259" key="2">
    <source>
        <dbReference type="PROSITE" id="PS50103"/>
    </source>
</evidence>
<keyword evidence="4" id="KW-1185">Reference proteome</keyword>
<dbReference type="InterPro" id="IPR057683">
    <property type="entry name" value="DUF7923"/>
</dbReference>
<dbReference type="Pfam" id="PF25540">
    <property type="entry name" value="DUF7923"/>
    <property type="match status" value="2"/>
</dbReference>
<evidence type="ECO:0000313" key="4">
    <source>
        <dbReference type="Proteomes" id="UP000054279"/>
    </source>
</evidence>
<dbReference type="InterPro" id="IPR000571">
    <property type="entry name" value="Znf_CCCH"/>
</dbReference>
<dbReference type="PANTHER" id="PTHR37543">
    <property type="entry name" value="CCCH ZINC FINGER DNA BINDING PROTEIN (AFU_ORTHOLOGUE AFUA_5G12760)"/>
    <property type="match status" value="1"/>
</dbReference>
<dbReference type="Proteomes" id="UP000054279">
    <property type="component" value="Unassembled WGS sequence"/>
</dbReference>
<dbReference type="PROSITE" id="PS50103">
    <property type="entry name" value="ZF_C3H1"/>
    <property type="match status" value="1"/>
</dbReference>
<feature type="zinc finger region" description="C3H1-type" evidence="1">
    <location>
        <begin position="382"/>
        <end position="409"/>
    </location>
</feature>
<proteinExistence type="predicted"/>
<dbReference type="HOGENOM" id="CLU_031811_1_0_1"/>
<keyword evidence="1" id="KW-0862">Zinc</keyword>
<dbReference type="AlphaFoldDB" id="A0A0C9USW5"/>
<accession>A0A0C9USW5</accession>
<dbReference type="OrthoDB" id="2270193at2759"/>
<evidence type="ECO:0000256" key="1">
    <source>
        <dbReference type="PROSITE-ProRule" id="PRU00723"/>
    </source>
</evidence>
<keyword evidence="1" id="KW-0479">Metal-binding</keyword>
<dbReference type="Gene3D" id="4.10.1000.10">
    <property type="entry name" value="Zinc finger, CCCH-type"/>
    <property type="match status" value="1"/>
</dbReference>
<feature type="domain" description="C3H1-type" evidence="2">
    <location>
        <begin position="382"/>
        <end position="409"/>
    </location>
</feature>
<dbReference type="PANTHER" id="PTHR37543:SF1">
    <property type="entry name" value="CCCH ZINC FINGER DNA BINDING PROTEIN (AFU_ORTHOLOGUE AFUA_5G12760)"/>
    <property type="match status" value="1"/>
</dbReference>
<reference evidence="3 4" key="1">
    <citation type="submission" date="2014-06" db="EMBL/GenBank/DDBJ databases">
        <title>Evolutionary Origins and Diversification of the Mycorrhizal Mutualists.</title>
        <authorList>
            <consortium name="DOE Joint Genome Institute"/>
            <consortium name="Mycorrhizal Genomics Consortium"/>
            <person name="Kohler A."/>
            <person name="Kuo A."/>
            <person name="Nagy L.G."/>
            <person name="Floudas D."/>
            <person name="Copeland A."/>
            <person name="Barry K.W."/>
            <person name="Cichocki N."/>
            <person name="Veneault-Fourrey C."/>
            <person name="LaButti K."/>
            <person name="Lindquist E.A."/>
            <person name="Lipzen A."/>
            <person name="Lundell T."/>
            <person name="Morin E."/>
            <person name="Murat C."/>
            <person name="Riley R."/>
            <person name="Ohm R."/>
            <person name="Sun H."/>
            <person name="Tunlid A."/>
            <person name="Henrissat B."/>
            <person name="Grigoriev I.V."/>
            <person name="Hibbett D.S."/>
            <person name="Martin F."/>
        </authorList>
    </citation>
    <scope>NUCLEOTIDE SEQUENCE [LARGE SCALE GENOMIC DNA]</scope>
    <source>
        <strain evidence="3 4">SS14</strain>
    </source>
</reference>
<evidence type="ECO:0000313" key="3">
    <source>
        <dbReference type="EMBL" id="KIJ32342.1"/>
    </source>
</evidence>
<sequence>MNNPMPPGLSSPYAMSFSKEYYAMKDVLIQQNHLLQQQDEIFKRAIESQADLENNLRGAAEATVGLNKELTFWKTAYLEEVKKYDKLVEETKLLENKVVSLEGSKDHRERESIALVLIDGDGNIFDDSLLKRGKEGGFEAAQLLTEMILSDCAESVSLNKPIQLWTYIFLNLKGLQNTLASTGICTATDFEAFVIGFNQANSRLAICDVHSGKEAADAKIKGITHGCIPVLVSYSFLAYLQSWTRFGHTIKVYFGGGHDNGYYPTLSELRTEGLLEKIVLLQGYQEIAHEIDSLHLPLLSSNGLFRSEKIPSKYAAFHAKRPPTPPSPVSISSKNSESKPLLYAVAVSASPEQLPARRQQTELLTEDGRRLRKINPNKELHKHDPPPCNLFYLAKCAKGASCRFGHDYILNEEHLETLKMNSKKSPCQAINSDSPCPFGDNCMMGHKCPQGPQCFHRKLGNCWFKGKTMHTN</sequence>
<protein>
    <recommendedName>
        <fullName evidence="2">C3H1-type domain-containing protein</fullName>
    </recommendedName>
</protein>
<name>A0A0C9USW5_SPHS4</name>
<dbReference type="GO" id="GO:0008270">
    <property type="term" value="F:zinc ion binding"/>
    <property type="evidence" value="ECO:0007669"/>
    <property type="project" value="UniProtKB-KW"/>
</dbReference>
<organism evidence="3 4">
    <name type="scientific">Sphaerobolus stellatus (strain SS14)</name>
    <dbReference type="NCBI Taxonomy" id="990650"/>
    <lineage>
        <taxon>Eukaryota</taxon>
        <taxon>Fungi</taxon>
        <taxon>Dikarya</taxon>
        <taxon>Basidiomycota</taxon>
        <taxon>Agaricomycotina</taxon>
        <taxon>Agaricomycetes</taxon>
        <taxon>Phallomycetidae</taxon>
        <taxon>Geastrales</taxon>
        <taxon>Sphaerobolaceae</taxon>
        <taxon>Sphaerobolus</taxon>
    </lineage>
</organism>
<keyword evidence="1" id="KW-0863">Zinc-finger</keyword>
<gene>
    <name evidence="3" type="ORF">M422DRAFT_70627</name>
</gene>
<dbReference type="EMBL" id="KN837228">
    <property type="protein sequence ID" value="KIJ32342.1"/>
    <property type="molecule type" value="Genomic_DNA"/>
</dbReference>